<dbReference type="AlphaFoldDB" id="A0A8J6EKV5"/>
<dbReference type="InterPro" id="IPR041066">
    <property type="entry name" value="C19orf38_Ig"/>
</dbReference>
<dbReference type="Gene3D" id="2.60.40.10">
    <property type="entry name" value="Immunoglobulins"/>
    <property type="match status" value="1"/>
</dbReference>
<dbReference type="OrthoDB" id="9907757at2759"/>
<dbReference type="PANTHER" id="PTHR36859">
    <property type="entry name" value="PROTEIN HIDE1"/>
    <property type="match status" value="1"/>
</dbReference>
<feature type="domain" description="C19orf38 Ig" evidence="2">
    <location>
        <begin position="29"/>
        <end position="107"/>
    </location>
</feature>
<dbReference type="InterPro" id="IPR040438">
    <property type="entry name" value="HIDE1"/>
</dbReference>
<dbReference type="InterPro" id="IPR013783">
    <property type="entry name" value="Ig-like_fold"/>
</dbReference>
<evidence type="ECO:0000313" key="4">
    <source>
        <dbReference type="Proteomes" id="UP000770717"/>
    </source>
</evidence>
<dbReference type="Proteomes" id="UP000770717">
    <property type="component" value="Unassembled WGS sequence"/>
</dbReference>
<protein>
    <recommendedName>
        <fullName evidence="2">C19orf38 Ig domain-containing protein</fullName>
    </recommendedName>
</protein>
<dbReference type="InterPro" id="IPR036179">
    <property type="entry name" value="Ig-like_dom_sf"/>
</dbReference>
<keyword evidence="1" id="KW-0472">Membrane</keyword>
<evidence type="ECO:0000256" key="1">
    <source>
        <dbReference type="SAM" id="Phobius"/>
    </source>
</evidence>
<keyword evidence="1" id="KW-1133">Transmembrane helix</keyword>
<evidence type="ECO:0000313" key="3">
    <source>
        <dbReference type="EMBL" id="KAG9470790.1"/>
    </source>
</evidence>
<comment type="caution">
    <text evidence="3">The sequence shown here is derived from an EMBL/GenBank/DDBJ whole genome shotgun (WGS) entry which is preliminary data.</text>
</comment>
<dbReference type="Pfam" id="PF17737">
    <property type="entry name" value="Ig_C19orf38"/>
    <property type="match status" value="1"/>
</dbReference>
<sequence length="207" mass="23130">MELVAVTSAPLPAPHLSLMTSGAIYMGQEIQLQCTAPENYPEGTFHLYSHSTGEQLQTAQAPETKNSVMFTIQSSYAMKSIECFCKYQCYVGNEIQVSEVSNVLSVTINVPVWVFVVVGLVGLLILVASVLVTVYLLRRNKKKKQEERDKDSIWIDQQMTPDWSDGNHNMVYDANSVSKTDISNTYLSNVDSQMESRSPVPFSSFRT</sequence>
<gene>
    <name evidence="3" type="ORF">GDO78_016726</name>
</gene>
<feature type="transmembrane region" description="Helical" evidence="1">
    <location>
        <begin position="112"/>
        <end position="137"/>
    </location>
</feature>
<proteinExistence type="predicted"/>
<dbReference type="SUPFAM" id="SSF48726">
    <property type="entry name" value="Immunoglobulin"/>
    <property type="match status" value="1"/>
</dbReference>
<name>A0A8J6EKV5_ELECQ</name>
<keyword evidence="1" id="KW-0812">Transmembrane</keyword>
<organism evidence="3 4">
    <name type="scientific">Eleutherodactylus coqui</name>
    <name type="common">Puerto Rican coqui</name>
    <dbReference type="NCBI Taxonomy" id="57060"/>
    <lineage>
        <taxon>Eukaryota</taxon>
        <taxon>Metazoa</taxon>
        <taxon>Chordata</taxon>
        <taxon>Craniata</taxon>
        <taxon>Vertebrata</taxon>
        <taxon>Euteleostomi</taxon>
        <taxon>Amphibia</taxon>
        <taxon>Batrachia</taxon>
        <taxon>Anura</taxon>
        <taxon>Neobatrachia</taxon>
        <taxon>Hyloidea</taxon>
        <taxon>Eleutherodactylidae</taxon>
        <taxon>Eleutherodactylinae</taxon>
        <taxon>Eleutherodactylus</taxon>
        <taxon>Eleutherodactylus</taxon>
    </lineage>
</organism>
<evidence type="ECO:0000259" key="2">
    <source>
        <dbReference type="Pfam" id="PF17737"/>
    </source>
</evidence>
<reference evidence="3" key="1">
    <citation type="thesis" date="2020" institute="ProQuest LLC" country="789 East Eisenhower Parkway, Ann Arbor, MI, USA">
        <title>Comparative Genomics and Chromosome Evolution.</title>
        <authorList>
            <person name="Mudd A.B."/>
        </authorList>
    </citation>
    <scope>NUCLEOTIDE SEQUENCE</scope>
    <source>
        <strain evidence="3">HN-11 Male</strain>
        <tissue evidence="3">Kidney and liver</tissue>
    </source>
</reference>
<dbReference type="PANTHER" id="PTHR36859:SF1">
    <property type="entry name" value="PROTEIN HIDE1"/>
    <property type="match status" value="1"/>
</dbReference>
<dbReference type="EMBL" id="WNTK01000222">
    <property type="protein sequence ID" value="KAG9470790.1"/>
    <property type="molecule type" value="Genomic_DNA"/>
</dbReference>
<keyword evidence="4" id="KW-1185">Reference proteome</keyword>
<accession>A0A8J6EKV5</accession>